<protein>
    <submittedName>
        <fullName evidence="8">Cytochrome c peroxidase</fullName>
    </submittedName>
</protein>
<dbReference type="GO" id="GO:0009055">
    <property type="term" value="F:electron transfer activity"/>
    <property type="evidence" value="ECO:0007669"/>
    <property type="project" value="InterPro"/>
</dbReference>
<evidence type="ECO:0000256" key="1">
    <source>
        <dbReference type="ARBA" id="ARBA00004196"/>
    </source>
</evidence>
<sequence length="448" mass="48901">MKKVIFTMAFLTIFISCQNDDDYQEIDQSLLDDTLSELILDASGEEGNSFFVLPDSDDFASIPQDPLNPITSAKVALGQLLLHDTAMGGDPKIEGREFQFACATCHPVAAGFNAGRRQGIGEGGIGFGLSGEGRFIDPLMPIDSVDVQPVRVPTLLNLAYQDVALWDGRFGGTGTNEGTEAGWELIPENFEGFQGIEVQAMQGQDEHRLFIDEAFVDTYNYRDLFDAAFPNIPEADRYSRRTAGLAIAAFNRTLLSNRAPWQEYLKGDLTAMTKQQKRGAVVFFDQGKCVQCHTGPALKDKAFHAFGFGDFDGSSDAVIRPDVDINAVARGRGNFTGNAADDYKFKTPTLYNLIDGGFFGHGSTFTSIRDVVAYKNEGVPQNTDVPSGQFADQFGGLGLTETQINDLTAFLSDALRDRDLTRYVPEVSNSGFCFPANDPQARIDLGCD</sequence>
<dbReference type="GO" id="GO:0004130">
    <property type="term" value="F:cytochrome-c peroxidase activity"/>
    <property type="evidence" value="ECO:0007669"/>
    <property type="project" value="TreeGrafter"/>
</dbReference>
<keyword evidence="9" id="KW-1185">Reference proteome</keyword>
<dbReference type="AlphaFoldDB" id="A0A238W060"/>
<keyword evidence="5 6" id="KW-0408">Iron</keyword>
<dbReference type="SUPFAM" id="SSF46626">
    <property type="entry name" value="Cytochrome c"/>
    <property type="match status" value="2"/>
</dbReference>
<dbReference type="Proteomes" id="UP000198379">
    <property type="component" value="Unassembled WGS sequence"/>
</dbReference>
<dbReference type="GO" id="GO:0020037">
    <property type="term" value="F:heme binding"/>
    <property type="evidence" value="ECO:0007669"/>
    <property type="project" value="InterPro"/>
</dbReference>
<keyword evidence="3 6" id="KW-0479">Metal-binding</keyword>
<reference evidence="8 9" key="1">
    <citation type="submission" date="2017-06" db="EMBL/GenBank/DDBJ databases">
        <authorList>
            <person name="Kim H.J."/>
            <person name="Triplett B.A."/>
        </authorList>
    </citation>
    <scope>NUCLEOTIDE SEQUENCE [LARGE SCALE GENOMIC DNA]</scope>
    <source>
        <strain evidence="8 9">DSM 25597</strain>
    </source>
</reference>
<dbReference type="Pfam" id="PF03150">
    <property type="entry name" value="CCP_MauG"/>
    <property type="match status" value="1"/>
</dbReference>
<proteinExistence type="predicted"/>
<dbReference type="PROSITE" id="PS51257">
    <property type="entry name" value="PROKAR_LIPOPROTEIN"/>
    <property type="match status" value="1"/>
</dbReference>
<evidence type="ECO:0000259" key="7">
    <source>
        <dbReference type="PROSITE" id="PS51007"/>
    </source>
</evidence>
<keyword evidence="4" id="KW-0560">Oxidoreductase</keyword>
<dbReference type="GO" id="GO:0030313">
    <property type="term" value="C:cell envelope"/>
    <property type="evidence" value="ECO:0007669"/>
    <property type="project" value="UniProtKB-SubCell"/>
</dbReference>
<dbReference type="InterPro" id="IPR009056">
    <property type="entry name" value="Cyt_c-like_dom"/>
</dbReference>
<dbReference type="InterPro" id="IPR036909">
    <property type="entry name" value="Cyt_c-like_dom_sf"/>
</dbReference>
<dbReference type="PANTHER" id="PTHR30600">
    <property type="entry name" value="CYTOCHROME C PEROXIDASE-RELATED"/>
    <property type="match status" value="1"/>
</dbReference>
<evidence type="ECO:0000256" key="6">
    <source>
        <dbReference type="PROSITE-ProRule" id="PRU00433"/>
    </source>
</evidence>
<evidence type="ECO:0000256" key="2">
    <source>
        <dbReference type="ARBA" id="ARBA00022617"/>
    </source>
</evidence>
<dbReference type="Gene3D" id="1.10.760.10">
    <property type="entry name" value="Cytochrome c-like domain"/>
    <property type="match status" value="2"/>
</dbReference>
<name>A0A238W060_9FLAO</name>
<gene>
    <name evidence="8" type="ORF">SAMN06265376_101552</name>
</gene>
<dbReference type="EMBL" id="FZNY01000001">
    <property type="protein sequence ID" value="SNR39807.1"/>
    <property type="molecule type" value="Genomic_DNA"/>
</dbReference>
<keyword evidence="8" id="KW-0575">Peroxidase</keyword>
<dbReference type="GO" id="GO:0046872">
    <property type="term" value="F:metal ion binding"/>
    <property type="evidence" value="ECO:0007669"/>
    <property type="project" value="UniProtKB-KW"/>
</dbReference>
<dbReference type="InterPro" id="IPR051395">
    <property type="entry name" value="Cytochrome_c_Peroxidase/MauG"/>
</dbReference>
<feature type="domain" description="Cytochrome c" evidence="7">
    <location>
        <begin position="274"/>
        <end position="415"/>
    </location>
</feature>
<evidence type="ECO:0000256" key="4">
    <source>
        <dbReference type="ARBA" id="ARBA00023002"/>
    </source>
</evidence>
<dbReference type="PROSITE" id="PS51007">
    <property type="entry name" value="CYTC"/>
    <property type="match status" value="1"/>
</dbReference>
<evidence type="ECO:0000256" key="3">
    <source>
        <dbReference type="ARBA" id="ARBA00022723"/>
    </source>
</evidence>
<organism evidence="8 9">
    <name type="scientific">Dokdonia pacifica</name>
    <dbReference type="NCBI Taxonomy" id="1627892"/>
    <lineage>
        <taxon>Bacteria</taxon>
        <taxon>Pseudomonadati</taxon>
        <taxon>Bacteroidota</taxon>
        <taxon>Flavobacteriia</taxon>
        <taxon>Flavobacteriales</taxon>
        <taxon>Flavobacteriaceae</taxon>
        <taxon>Dokdonia</taxon>
    </lineage>
</organism>
<comment type="subcellular location">
    <subcellularLocation>
        <location evidence="1">Cell envelope</location>
    </subcellularLocation>
</comment>
<keyword evidence="2 6" id="KW-0349">Heme</keyword>
<accession>A0A238W060</accession>
<evidence type="ECO:0000313" key="9">
    <source>
        <dbReference type="Proteomes" id="UP000198379"/>
    </source>
</evidence>
<dbReference type="InterPro" id="IPR004852">
    <property type="entry name" value="Di-haem_cyt_c_peroxidsae"/>
</dbReference>
<evidence type="ECO:0000256" key="5">
    <source>
        <dbReference type="ARBA" id="ARBA00023004"/>
    </source>
</evidence>
<dbReference type="RefSeq" id="WP_229746884.1">
    <property type="nucleotide sequence ID" value="NZ_BMEP01000002.1"/>
</dbReference>
<evidence type="ECO:0000313" key="8">
    <source>
        <dbReference type="EMBL" id="SNR39807.1"/>
    </source>
</evidence>